<evidence type="ECO:0000313" key="3">
    <source>
        <dbReference type="Proteomes" id="UP001201980"/>
    </source>
</evidence>
<evidence type="ECO:0000313" key="2">
    <source>
        <dbReference type="EMBL" id="KAJ2902946.1"/>
    </source>
</evidence>
<reference evidence="2" key="1">
    <citation type="submission" date="2022-07" db="EMBL/GenBank/DDBJ databases">
        <title>Draft genome sequence of Zalerion maritima ATCC 34329, a (micro)plastics degrading marine fungus.</title>
        <authorList>
            <person name="Paco A."/>
            <person name="Goncalves M.F.M."/>
            <person name="Rocha-Santos T.A.P."/>
            <person name="Alves A."/>
        </authorList>
    </citation>
    <scope>NUCLEOTIDE SEQUENCE</scope>
    <source>
        <strain evidence="2">ATCC 34329</strain>
    </source>
</reference>
<feature type="compositionally biased region" description="Basic and acidic residues" evidence="1">
    <location>
        <begin position="104"/>
        <end position="118"/>
    </location>
</feature>
<feature type="compositionally biased region" description="Polar residues" evidence="1">
    <location>
        <begin position="267"/>
        <end position="276"/>
    </location>
</feature>
<dbReference type="AlphaFoldDB" id="A0AAD5RTQ9"/>
<feature type="region of interest" description="Disordered" evidence="1">
    <location>
        <begin position="97"/>
        <end position="169"/>
    </location>
</feature>
<organism evidence="2 3">
    <name type="scientific">Zalerion maritima</name>
    <dbReference type="NCBI Taxonomy" id="339359"/>
    <lineage>
        <taxon>Eukaryota</taxon>
        <taxon>Fungi</taxon>
        <taxon>Dikarya</taxon>
        <taxon>Ascomycota</taxon>
        <taxon>Pezizomycotina</taxon>
        <taxon>Sordariomycetes</taxon>
        <taxon>Lulworthiomycetidae</taxon>
        <taxon>Lulworthiales</taxon>
        <taxon>Lulworthiaceae</taxon>
        <taxon>Zalerion</taxon>
    </lineage>
</organism>
<feature type="region of interest" description="Disordered" evidence="1">
    <location>
        <begin position="41"/>
        <end position="85"/>
    </location>
</feature>
<accession>A0AAD5RTQ9</accession>
<gene>
    <name evidence="2" type="ORF">MKZ38_010598</name>
</gene>
<keyword evidence="3" id="KW-1185">Reference proteome</keyword>
<sequence length="399" mass="44456">MDKNQDILQLTPAVILCRTHFLERAAKFHTFQREDIKRRLKELRTKNTSPGKPTKKTSKEKVTPRSVEPQETTPPRRQLSRRPKQVVVPLPTDIWLEEDGEVEGEARETRTGRRREALETPSPSNSSSSPDTPKLIIPFLASISSNTTAPASSPSPPPSSNSSSKEEEKLRLVAMRKQTGVSRPRTAWLKSLTAIIDKAIKQKSETVEAMGGEEEALQRCIWKGRDMSCDACLEEWNCQAAQGRGRKGELREERPDGVDIQGKDGSHQWNAPVTANSKKRKGARRDDSDDEEEAPQKKRKTKNETKTSPLGRLGMVTASFLDTPPLHYYKAPIAPMEASPSLAVNNQGDSDDGWGDLDDLDDEMGAQEMKEVLCIQWKMLSLYVDVCAGGRFAKVVLVA</sequence>
<dbReference type="Proteomes" id="UP001201980">
    <property type="component" value="Unassembled WGS sequence"/>
</dbReference>
<evidence type="ECO:0000256" key="1">
    <source>
        <dbReference type="SAM" id="MobiDB-lite"/>
    </source>
</evidence>
<protein>
    <submittedName>
        <fullName evidence="2">Uncharacterized protein</fullName>
    </submittedName>
</protein>
<dbReference type="EMBL" id="JAKWBI020000095">
    <property type="protein sequence ID" value="KAJ2902946.1"/>
    <property type="molecule type" value="Genomic_DNA"/>
</dbReference>
<comment type="caution">
    <text evidence="2">The sequence shown here is derived from an EMBL/GenBank/DDBJ whole genome shotgun (WGS) entry which is preliminary data.</text>
</comment>
<feature type="region of interest" description="Disordered" evidence="1">
    <location>
        <begin position="241"/>
        <end position="311"/>
    </location>
</feature>
<feature type="compositionally biased region" description="Low complexity" evidence="1">
    <location>
        <begin position="119"/>
        <end position="130"/>
    </location>
</feature>
<proteinExistence type="predicted"/>
<feature type="compositionally biased region" description="Basic and acidic residues" evidence="1">
    <location>
        <begin position="246"/>
        <end position="266"/>
    </location>
</feature>
<name>A0AAD5RTQ9_9PEZI</name>